<comment type="caution">
    <text evidence="2">The sequence shown here is derived from an EMBL/GenBank/DDBJ whole genome shotgun (WGS) entry which is preliminary data.</text>
</comment>
<evidence type="ECO:0000313" key="2">
    <source>
        <dbReference type="EMBL" id="KAF3440346.1"/>
    </source>
</evidence>
<gene>
    <name evidence="2" type="ORF">FNV43_RR18630</name>
</gene>
<keyword evidence="3" id="KW-1185">Reference proteome</keyword>
<accession>A0A8K0E126</accession>
<reference evidence="2" key="1">
    <citation type="submission" date="2020-03" db="EMBL/GenBank/DDBJ databases">
        <title>A high-quality chromosome-level genome assembly of a woody plant with both climbing and erect habits, Rhamnella rubrinervis.</title>
        <authorList>
            <person name="Lu Z."/>
            <person name="Yang Y."/>
            <person name="Zhu X."/>
            <person name="Sun Y."/>
        </authorList>
    </citation>
    <scope>NUCLEOTIDE SEQUENCE</scope>
    <source>
        <strain evidence="2">BYM</strain>
        <tissue evidence="2">Leaf</tissue>
    </source>
</reference>
<sequence>MHHLAVKSNRVDSDSRVEKLDSGSNYLQPVCPKPQRIGPAIPEFLKPLRCTKHSQGNADGRSEILNMITEKNSEGRECICTRCSPACYSGSPPSRTDNPLVHDVQFLNQMELLSPFTRTKLSDKFGFASASAI</sequence>
<dbReference type="OrthoDB" id="646413at2759"/>
<evidence type="ECO:0000256" key="1">
    <source>
        <dbReference type="SAM" id="MobiDB-lite"/>
    </source>
</evidence>
<dbReference type="Proteomes" id="UP000796880">
    <property type="component" value="Unassembled WGS sequence"/>
</dbReference>
<proteinExistence type="predicted"/>
<dbReference type="EMBL" id="VOIH02000008">
    <property type="protein sequence ID" value="KAF3440346.1"/>
    <property type="molecule type" value="Genomic_DNA"/>
</dbReference>
<evidence type="ECO:0000313" key="3">
    <source>
        <dbReference type="Proteomes" id="UP000796880"/>
    </source>
</evidence>
<feature type="region of interest" description="Disordered" evidence="1">
    <location>
        <begin position="1"/>
        <end position="24"/>
    </location>
</feature>
<feature type="compositionally biased region" description="Basic and acidic residues" evidence="1">
    <location>
        <begin position="9"/>
        <end position="21"/>
    </location>
</feature>
<dbReference type="PANTHER" id="PTHR33384">
    <property type="entry name" value="EXPRESSED PROTEIN"/>
    <property type="match status" value="1"/>
</dbReference>
<protein>
    <submittedName>
        <fullName evidence="2">Uncharacterized protein</fullName>
    </submittedName>
</protein>
<organism evidence="2 3">
    <name type="scientific">Rhamnella rubrinervis</name>
    <dbReference type="NCBI Taxonomy" id="2594499"/>
    <lineage>
        <taxon>Eukaryota</taxon>
        <taxon>Viridiplantae</taxon>
        <taxon>Streptophyta</taxon>
        <taxon>Embryophyta</taxon>
        <taxon>Tracheophyta</taxon>
        <taxon>Spermatophyta</taxon>
        <taxon>Magnoliopsida</taxon>
        <taxon>eudicotyledons</taxon>
        <taxon>Gunneridae</taxon>
        <taxon>Pentapetalae</taxon>
        <taxon>rosids</taxon>
        <taxon>fabids</taxon>
        <taxon>Rosales</taxon>
        <taxon>Rhamnaceae</taxon>
        <taxon>rhamnoid group</taxon>
        <taxon>Rhamneae</taxon>
        <taxon>Rhamnella</taxon>
    </lineage>
</organism>
<name>A0A8K0E126_9ROSA</name>
<dbReference type="AlphaFoldDB" id="A0A8K0E126"/>
<dbReference type="PANTHER" id="PTHR33384:SF17">
    <property type="entry name" value="VQ DOMAIN-CONTAINING PROTEIN"/>
    <property type="match status" value="1"/>
</dbReference>